<evidence type="ECO:0000256" key="1">
    <source>
        <dbReference type="ARBA" id="ARBA00006975"/>
    </source>
</evidence>
<sequence length="131" mass="14047">MALLASRSPCLTTKNVRQHAPSRGAVSVRASVTADRAALDLSKMAPIHDRVLIKPLEEEQRTAGGILLPKGPPKANSDAHYGEVLAIGDKVELPLKVGDFVTFQKYAMAEVEVKDGAVLFVAQKSIMGKLE</sequence>
<gene>
    <name evidence="4" type="ORF">DUNSADRAFT_13834</name>
</gene>
<keyword evidence="2 3" id="KW-0143">Chaperone</keyword>
<keyword evidence="5" id="KW-1185">Reference proteome</keyword>
<accession>A0ABQ7G8J0</accession>
<dbReference type="InterPro" id="IPR011032">
    <property type="entry name" value="GroES-like_sf"/>
</dbReference>
<evidence type="ECO:0000256" key="2">
    <source>
        <dbReference type="ARBA" id="ARBA00023186"/>
    </source>
</evidence>
<dbReference type="InterPro" id="IPR037124">
    <property type="entry name" value="Chaperonin_GroES_sf"/>
</dbReference>
<dbReference type="InterPro" id="IPR020818">
    <property type="entry name" value="Chaperonin_GroES"/>
</dbReference>
<dbReference type="Pfam" id="PF00166">
    <property type="entry name" value="Cpn10"/>
    <property type="match status" value="1"/>
</dbReference>
<dbReference type="Proteomes" id="UP000815325">
    <property type="component" value="Unassembled WGS sequence"/>
</dbReference>
<dbReference type="SUPFAM" id="SSF50129">
    <property type="entry name" value="GroES-like"/>
    <property type="match status" value="1"/>
</dbReference>
<name>A0ABQ7G8J0_DUNSA</name>
<dbReference type="PANTHER" id="PTHR10772:SF63">
    <property type="entry name" value="20 KDA CHAPERONIN, CHLOROPLASTIC"/>
    <property type="match status" value="1"/>
</dbReference>
<dbReference type="SMART" id="SM00883">
    <property type="entry name" value="Cpn10"/>
    <property type="match status" value="1"/>
</dbReference>
<dbReference type="PROSITE" id="PS00681">
    <property type="entry name" value="CHAPERONINS_CPN10"/>
    <property type="match status" value="1"/>
</dbReference>
<evidence type="ECO:0000256" key="3">
    <source>
        <dbReference type="RuleBase" id="RU003479"/>
    </source>
</evidence>
<organism evidence="4 5">
    <name type="scientific">Dunaliella salina</name>
    <name type="common">Green alga</name>
    <name type="synonym">Protococcus salinus</name>
    <dbReference type="NCBI Taxonomy" id="3046"/>
    <lineage>
        <taxon>Eukaryota</taxon>
        <taxon>Viridiplantae</taxon>
        <taxon>Chlorophyta</taxon>
        <taxon>core chlorophytes</taxon>
        <taxon>Chlorophyceae</taxon>
        <taxon>CS clade</taxon>
        <taxon>Chlamydomonadales</taxon>
        <taxon>Dunaliellaceae</taxon>
        <taxon>Dunaliella</taxon>
    </lineage>
</organism>
<evidence type="ECO:0000313" key="5">
    <source>
        <dbReference type="Proteomes" id="UP000815325"/>
    </source>
</evidence>
<dbReference type="Gene3D" id="2.30.33.40">
    <property type="entry name" value="GroES chaperonin"/>
    <property type="match status" value="1"/>
</dbReference>
<comment type="caution">
    <text evidence="4">The sequence shown here is derived from an EMBL/GenBank/DDBJ whole genome shotgun (WGS) entry which is preliminary data.</text>
</comment>
<protein>
    <submittedName>
        <fullName evidence="4">Chaperonin 11</fullName>
    </submittedName>
</protein>
<dbReference type="CDD" id="cd00320">
    <property type="entry name" value="cpn10"/>
    <property type="match status" value="1"/>
</dbReference>
<dbReference type="EMBL" id="MU069993">
    <property type="protein sequence ID" value="KAF5830926.1"/>
    <property type="molecule type" value="Genomic_DNA"/>
</dbReference>
<proteinExistence type="inferred from homology"/>
<dbReference type="InterPro" id="IPR018369">
    <property type="entry name" value="Chaprnonin_Cpn10_CS"/>
</dbReference>
<evidence type="ECO:0000313" key="4">
    <source>
        <dbReference type="EMBL" id="KAF5830926.1"/>
    </source>
</evidence>
<dbReference type="PRINTS" id="PR00297">
    <property type="entry name" value="CHAPERONIN10"/>
</dbReference>
<dbReference type="PANTHER" id="PTHR10772">
    <property type="entry name" value="10 KDA HEAT SHOCK PROTEIN"/>
    <property type="match status" value="1"/>
</dbReference>
<comment type="similarity">
    <text evidence="1 3">Belongs to the GroES chaperonin family.</text>
</comment>
<reference evidence="4" key="1">
    <citation type="submission" date="2017-08" db="EMBL/GenBank/DDBJ databases">
        <authorList>
            <person name="Polle J.E."/>
            <person name="Barry K."/>
            <person name="Cushman J."/>
            <person name="Schmutz J."/>
            <person name="Tran D."/>
            <person name="Hathwaick L.T."/>
            <person name="Yim W.C."/>
            <person name="Jenkins J."/>
            <person name="Mckie-Krisberg Z.M."/>
            <person name="Prochnik S."/>
            <person name="Lindquist E."/>
            <person name="Dockter R.B."/>
            <person name="Adam C."/>
            <person name="Molina H."/>
            <person name="Bunkerborg J."/>
            <person name="Jin E."/>
            <person name="Buchheim M."/>
            <person name="Magnuson J."/>
        </authorList>
    </citation>
    <scope>NUCLEOTIDE SEQUENCE</scope>
    <source>
        <strain evidence="4">CCAP 19/18</strain>
    </source>
</reference>